<dbReference type="InterPro" id="IPR029045">
    <property type="entry name" value="ClpP/crotonase-like_dom_sf"/>
</dbReference>
<name>A0A9X0R3W7_9PROT</name>
<reference evidence="3" key="1">
    <citation type="submission" date="2020-08" db="EMBL/GenBank/DDBJ databases">
        <authorList>
            <person name="Hu Y."/>
            <person name="Nguyen S.V."/>
            <person name="Li F."/>
            <person name="Fanning S."/>
        </authorList>
    </citation>
    <scope>NUCLEOTIDE SEQUENCE</scope>
    <source>
        <strain evidence="3">SYSU D8009</strain>
    </source>
</reference>
<dbReference type="RefSeq" id="WP_186773447.1">
    <property type="nucleotide sequence ID" value="NZ_JACOMF010000073.1"/>
</dbReference>
<gene>
    <name evidence="3" type="ORF">H7965_25940</name>
</gene>
<sequence>MNKWLHTTESLKFELEGGVAWITLNRPEKRNALNRTLLRELREALLEADDRRAVHCVVLRGAGKDFCSGYDMAAAGTPASGAAQVEVHYDASLYRQGAATVEDDIWRLERNQADILTIFDMHKPVIAAVHGNCVAGGTDLALSCDIVIAAADARIGFPATRSQGTPPMHMWLHNVGPQWAKRMLLTGDLISGRDASRIGLVLESVPAARLQDRVRALAERMALIDPDILAANKRIVNMGLELMGTRTLQRFAAETDARGHQATAAREFGRVARQEGLSRAFKLRDAPFGDGFVRLDDE</sequence>
<comment type="caution">
    <text evidence="3">The sequence shown here is derived from an EMBL/GenBank/DDBJ whole genome shotgun (WGS) entry which is preliminary data.</text>
</comment>
<comment type="similarity">
    <text evidence="1 2">Belongs to the enoyl-CoA hydratase/isomerase family.</text>
</comment>
<dbReference type="InterPro" id="IPR018376">
    <property type="entry name" value="Enoyl-CoA_hyd/isom_CS"/>
</dbReference>
<dbReference type="Gene3D" id="3.90.226.10">
    <property type="entry name" value="2-enoyl-CoA Hydratase, Chain A, domain 1"/>
    <property type="match status" value="1"/>
</dbReference>
<dbReference type="SUPFAM" id="SSF52096">
    <property type="entry name" value="ClpP/crotonase"/>
    <property type="match status" value="1"/>
</dbReference>
<dbReference type="EMBL" id="JACOMF010000073">
    <property type="protein sequence ID" value="MBC4018705.1"/>
    <property type="molecule type" value="Genomic_DNA"/>
</dbReference>
<dbReference type="InterPro" id="IPR001753">
    <property type="entry name" value="Enoyl-CoA_hydra/iso"/>
</dbReference>
<dbReference type="NCBIfam" id="NF006128">
    <property type="entry name" value="PRK08272.1"/>
    <property type="match status" value="1"/>
</dbReference>
<dbReference type="Proteomes" id="UP000600101">
    <property type="component" value="Unassembled WGS sequence"/>
</dbReference>
<dbReference type="Pfam" id="PF00378">
    <property type="entry name" value="ECH_1"/>
    <property type="match status" value="2"/>
</dbReference>
<dbReference type="GO" id="GO:0003824">
    <property type="term" value="F:catalytic activity"/>
    <property type="evidence" value="ECO:0007669"/>
    <property type="project" value="InterPro"/>
</dbReference>
<evidence type="ECO:0000313" key="3">
    <source>
        <dbReference type="EMBL" id="MBC4018705.1"/>
    </source>
</evidence>
<accession>A0A9X0R3W7</accession>
<evidence type="ECO:0000256" key="1">
    <source>
        <dbReference type="ARBA" id="ARBA00005254"/>
    </source>
</evidence>
<organism evidence="3 4">
    <name type="scientific">Siccirubricoccus deserti</name>
    <dbReference type="NCBI Taxonomy" id="2013562"/>
    <lineage>
        <taxon>Bacteria</taxon>
        <taxon>Pseudomonadati</taxon>
        <taxon>Pseudomonadota</taxon>
        <taxon>Alphaproteobacteria</taxon>
        <taxon>Acetobacterales</taxon>
        <taxon>Roseomonadaceae</taxon>
        <taxon>Siccirubricoccus</taxon>
    </lineage>
</organism>
<dbReference type="CDD" id="cd06558">
    <property type="entry name" value="crotonase-like"/>
    <property type="match status" value="1"/>
</dbReference>
<dbReference type="PANTHER" id="PTHR43802:SF1">
    <property type="entry name" value="IP11341P-RELATED"/>
    <property type="match status" value="1"/>
</dbReference>
<dbReference type="PANTHER" id="PTHR43802">
    <property type="entry name" value="ENOYL-COA HYDRATASE"/>
    <property type="match status" value="1"/>
</dbReference>
<protein>
    <submittedName>
        <fullName evidence="3">Crotonase/enoyl-CoA hydratase family protein</fullName>
    </submittedName>
</protein>
<dbReference type="PROSITE" id="PS00166">
    <property type="entry name" value="ENOYL_COA_HYDRATASE"/>
    <property type="match status" value="1"/>
</dbReference>
<keyword evidence="4" id="KW-1185">Reference proteome</keyword>
<evidence type="ECO:0000256" key="2">
    <source>
        <dbReference type="RuleBase" id="RU003707"/>
    </source>
</evidence>
<evidence type="ECO:0000313" key="4">
    <source>
        <dbReference type="Proteomes" id="UP000600101"/>
    </source>
</evidence>
<proteinExistence type="inferred from homology"/>
<dbReference type="AlphaFoldDB" id="A0A9X0R3W7"/>